<dbReference type="Gene3D" id="3.20.20.450">
    <property type="entry name" value="EAL domain"/>
    <property type="match status" value="1"/>
</dbReference>
<evidence type="ECO:0000259" key="2">
    <source>
        <dbReference type="PROSITE" id="PS50883"/>
    </source>
</evidence>
<proteinExistence type="predicted"/>
<dbReference type="SUPFAM" id="SSF55073">
    <property type="entry name" value="Nucleotide cyclase"/>
    <property type="match status" value="1"/>
</dbReference>
<dbReference type="SMART" id="SM00052">
    <property type="entry name" value="EAL"/>
    <property type="match status" value="1"/>
</dbReference>
<dbReference type="InterPro" id="IPR001633">
    <property type="entry name" value="EAL_dom"/>
</dbReference>
<dbReference type="CDD" id="cd01949">
    <property type="entry name" value="GGDEF"/>
    <property type="match status" value="1"/>
</dbReference>
<feature type="transmembrane region" description="Helical" evidence="1">
    <location>
        <begin position="49"/>
        <end position="65"/>
    </location>
</feature>
<dbReference type="NCBIfam" id="TIGR00254">
    <property type="entry name" value="GGDEF"/>
    <property type="match status" value="1"/>
</dbReference>
<gene>
    <name evidence="4" type="ORF">QNA12_08205</name>
</gene>
<dbReference type="RefSeq" id="WP_264496091.1">
    <property type="nucleotide sequence ID" value="NZ_CP109947.1"/>
</dbReference>
<dbReference type="PROSITE" id="PS50887">
    <property type="entry name" value="GGDEF"/>
    <property type="match status" value="1"/>
</dbReference>
<dbReference type="SMART" id="SM00267">
    <property type="entry name" value="GGDEF"/>
    <property type="match status" value="1"/>
</dbReference>
<dbReference type="Pfam" id="PF00990">
    <property type="entry name" value="GGDEF"/>
    <property type="match status" value="1"/>
</dbReference>
<accession>A0ABZ2GDH8</accession>
<dbReference type="SUPFAM" id="SSF141868">
    <property type="entry name" value="EAL domain-like"/>
    <property type="match status" value="1"/>
</dbReference>
<dbReference type="PANTHER" id="PTHR33121">
    <property type="entry name" value="CYCLIC DI-GMP PHOSPHODIESTERASE PDEF"/>
    <property type="match status" value="1"/>
</dbReference>
<dbReference type="GO" id="GO:0052621">
    <property type="term" value="F:diguanylate cyclase activity"/>
    <property type="evidence" value="ECO:0007669"/>
    <property type="project" value="UniProtKB-EC"/>
</dbReference>
<feature type="transmembrane region" description="Helical" evidence="1">
    <location>
        <begin position="168"/>
        <end position="188"/>
    </location>
</feature>
<keyword evidence="4" id="KW-0808">Transferase</keyword>
<feature type="transmembrane region" description="Helical" evidence="1">
    <location>
        <begin position="140"/>
        <end position="156"/>
    </location>
</feature>
<dbReference type="EC" id="2.7.7.65" evidence="4"/>
<dbReference type="InterPro" id="IPR035919">
    <property type="entry name" value="EAL_sf"/>
</dbReference>
<keyword evidence="1" id="KW-0812">Transmembrane</keyword>
<dbReference type="InterPro" id="IPR043128">
    <property type="entry name" value="Rev_trsase/Diguanyl_cyclase"/>
</dbReference>
<dbReference type="Pfam" id="PF00563">
    <property type="entry name" value="EAL"/>
    <property type="match status" value="1"/>
</dbReference>
<feature type="transmembrane region" description="Helical" evidence="1">
    <location>
        <begin position="85"/>
        <end position="104"/>
    </location>
</feature>
<dbReference type="EC" id="3.1.4.52" evidence="4"/>
<keyword evidence="4" id="KW-0378">Hydrolase</keyword>
<keyword evidence="1" id="KW-1133">Transmembrane helix</keyword>
<dbReference type="InterPro" id="IPR029787">
    <property type="entry name" value="Nucleotide_cyclase"/>
</dbReference>
<dbReference type="EMBL" id="CP125967">
    <property type="protein sequence ID" value="WWO39928.1"/>
    <property type="molecule type" value="Genomic_DNA"/>
</dbReference>
<keyword evidence="4" id="KW-0548">Nucleotidyltransferase</keyword>
<dbReference type="PANTHER" id="PTHR33121:SF70">
    <property type="entry name" value="SIGNALING PROTEIN YKOW"/>
    <property type="match status" value="1"/>
</dbReference>
<protein>
    <submittedName>
        <fullName evidence="4">Bifunctional diguanylate cyclase/phosphodiesterase</fullName>
        <ecNumber evidence="4">2.7.7.65</ecNumber>
        <ecNumber evidence="4">3.1.4.52</ecNumber>
    </submittedName>
</protein>
<sequence>MYKGDSDFSHEVTHKKIIFLYKNLLFGVGISLIASVVIFLEFGKNHNGESIWFFTLISVLVARLCRQRIWNSKHKLKTEIIKELFIFRLGVMTTALLWSIYFLLSHKYFDIYEVTFSMIIIAILTGSAAVVLASDKFISITYTITLLIPYSLLLLMDERQQYNRLGELGIFFSLVMILVTIKSANSMISSIELKYEYKGLLRNLENEVKKRTKKIYYLTQHDSLTHLLNRAYFIEKSENILKYNYKNQYYLFFIDLNDFKYVNDNFGHLTGDALLKNLASRFRKKLSSTCLICRWGGDEFIILSEFHSEQDLDEMVQQIFLLIEETFYIKNNVFEISASIGISQYPAFSRDIHSLILQADMAMYHAKFSNNRKYLLFNKSMMDESVYKYKLSSKLKTAIEKKQLSIMFQPILNVKENKFDSAEILLRWHIDGESIPPDVFIPLAEQTGDINKIGLWVLETAIIHARELDEIGISISICVNVSAIQFKESYFLDAVFCYLRKFDFPSNRLKIELTESVFSDSNEKVFSSIKSLQKQGVKISIDDFGTGYSSLSLVQNLNVDTVKIDKSFISEIDRTGLNIVQAVMVISNGFGFNVVAEGVEELHQMEILASMGVPYLQGYLFCKPIPFTEFISFMKEHPLN</sequence>
<reference evidence="4 5" key="1">
    <citation type="journal article" date="2024" name="Front. Plant Sci.">
        <title>Comprehensive phenomic and genomic studies of the species, Pectobacterium cacticida and proposal for reclassification as Alcorniella cacticida comb. nov.</title>
        <authorList>
            <person name="Jonca J."/>
            <person name="Pirhonen M."/>
            <person name="Waleron M.M."/>
            <person name="Gawor J."/>
            <person name="Mrozik A."/>
            <person name="Smoktunowicz M."/>
            <person name="Waleron K."/>
            <person name="Waleron M."/>
        </authorList>
    </citation>
    <scope>NUCLEOTIDE SEQUENCE [LARGE SCALE GENOMIC DNA]</scope>
    <source>
        <strain evidence="4 5">DPMP6</strain>
    </source>
</reference>
<feature type="domain" description="GGDEF" evidence="3">
    <location>
        <begin position="247"/>
        <end position="379"/>
    </location>
</feature>
<name>A0ABZ2GDH8_9GAMM</name>
<dbReference type="GO" id="GO:0071111">
    <property type="term" value="F:cyclic-guanylate-specific phosphodiesterase activity"/>
    <property type="evidence" value="ECO:0007669"/>
    <property type="project" value="UniProtKB-EC"/>
</dbReference>
<keyword evidence="5" id="KW-1185">Reference proteome</keyword>
<evidence type="ECO:0000313" key="5">
    <source>
        <dbReference type="Proteomes" id="UP001379444"/>
    </source>
</evidence>
<evidence type="ECO:0000313" key="4">
    <source>
        <dbReference type="EMBL" id="WWO39928.1"/>
    </source>
</evidence>
<dbReference type="PROSITE" id="PS50883">
    <property type="entry name" value="EAL"/>
    <property type="match status" value="1"/>
</dbReference>
<organism evidence="4 5">
    <name type="scientific">Pectobacterium cacticida</name>
    <dbReference type="NCBI Taxonomy" id="69221"/>
    <lineage>
        <taxon>Bacteria</taxon>
        <taxon>Pseudomonadati</taxon>
        <taxon>Pseudomonadota</taxon>
        <taxon>Gammaproteobacteria</taxon>
        <taxon>Enterobacterales</taxon>
        <taxon>Pectobacteriaceae</taxon>
        <taxon>Pectobacterium</taxon>
    </lineage>
</organism>
<evidence type="ECO:0000256" key="1">
    <source>
        <dbReference type="SAM" id="Phobius"/>
    </source>
</evidence>
<dbReference type="InterPro" id="IPR050706">
    <property type="entry name" value="Cyclic-di-GMP_PDE-like"/>
</dbReference>
<dbReference type="Proteomes" id="UP001379444">
    <property type="component" value="Chromosome"/>
</dbReference>
<dbReference type="CDD" id="cd01948">
    <property type="entry name" value="EAL"/>
    <property type="match status" value="1"/>
</dbReference>
<dbReference type="InterPro" id="IPR000160">
    <property type="entry name" value="GGDEF_dom"/>
</dbReference>
<dbReference type="Gene3D" id="3.30.70.270">
    <property type="match status" value="1"/>
</dbReference>
<feature type="transmembrane region" description="Helical" evidence="1">
    <location>
        <begin position="24"/>
        <end position="43"/>
    </location>
</feature>
<feature type="transmembrane region" description="Helical" evidence="1">
    <location>
        <begin position="116"/>
        <end position="133"/>
    </location>
</feature>
<feature type="domain" description="EAL" evidence="2">
    <location>
        <begin position="388"/>
        <end position="638"/>
    </location>
</feature>
<keyword evidence="1" id="KW-0472">Membrane</keyword>
<evidence type="ECO:0000259" key="3">
    <source>
        <dbReference type="PROSITE" id="PS50887"/>
    </source>
</evidence>